<dbReference type="InterPro" id="IPR025392">
    <property type="entry name" value="DUF4124"/>
</dbReference>
<keyword evidence="2" id="KW-0732">Signal</keyword>
<reference evidence="4 5" key="1">
    <citation type="submission" date="2016-10" db="EMBL/GenBank/DDBJ databases">
        <authorList>
            <person name="de Groot N.N."/>
        </authorList>
    </citation>
    <scope>NUCLEOTIDE SEQUENCE [LARGE SCALE GENOMIC DNA]</scope>
    <source>
        <strain evidence="4 5">JCM 21544</strain>
    </source>
</reference>
<sequence length="163" mass="17624">MQGLLRATLCAALLYPSPTLLASTVFRCVDATGHVTFTLNGCPTDQDQQLQDAHNPTPGGGKPVPMAKPGKAARQERRETGAVLVVGERQDGCGNQVTGTARREAMVKQEIRAGMTRADVESALGKPDRISRQNGQTRYHYRDAKGNSRQVSFDESGCVRGKR</sequence>
<gene>
    <name evidence="4" type="ORF">SAMN05216186_12255</name>
</gene>
<evidence type="ECO:0000256" key="2">
    <source>
        <dbReference type="SAM" id="SignalP"/>
    </source>
</evidence>
<evidence type="ECO:0000256" key="1">
    <source>
        <dbReference type="SAM" id="MobiDB-lite"/>
    </source>
</evidence>
<dbReference type="EMBL" id="FNFD01000022">
    <property type="protein sequence ID" value="SDL49358.1"/>
    <property type="molecule type" value="Genomic_DNA"/>
</dbReference>
<dbReference type="Proteomes" id="UP000198706">
    <property type="component" value="Unassembled WGS sequence"/>
</dbReference>
<proteinExistence type="predicted"/>
<dbReference type="Pfam" id="PF13511">
    <property type="entry name" value="DUF4124"/>
    <property type="match status" value="1"/>
</dbReference>
<dbReference type="OrthoDB" id="7031901at2"/>
<evidence type="ECO:0000313" key="4">
    <source>
        <dbReference type="EMBL" id="SDL49358.1"/>
    </source>
</evidence>
<dbReference type="RefSeq" id="WP_084339109.1">
    <property type="nucleotide sequence ID" value="NZ_CBKZNZ010000057.1"/>
</dbReference>
<feature type="region of interest" description="Disordered" evidence="1">
    <location>
        <begin position="121"/>
        <end position="163"/>
    </location>
</feature>
<name>A0A1G9KHS6_9PSED</name>
<feature type="region of interest" description="Disordered" evidence="1">
    <location>
        <begin position="46"/>
        <end position="78"/>
    </location>
</feature>
<feature type="domain" description="DUF4124" evidence="3">
    <location>
        <begin position="17"/>
        <end position="58"/>
    </location>
</feature>
<feature type="signal peptide" evidence="2">
    <location>
        <begin position="1"/>
        <end position="22"/>
    </location>
</feature>
<evidence type="ECO:0000313" key="5">
    <source>
        <dbReference type="Proteomes" id="UP000198706"/>
    </source>
</evidence>
<dbReference type="AlphaFoldDB" id="A0A1G9KHS6"/>
<protein>
    <recommendedName>
        <fullName evidence="3">DUF4124 domain-containing protein</fullName>
    </recommendedName>
</protein>
<accession>A0A1G9KHS6</accession>
<feature type="chain" id="PRO_5011695937" description="DUF4124 domain-containing protein" evidence="2">
    <location>
        <begin position="23"/>
        <end position="163"/>
    </location>
</feature>
<evidence type="ECO:0000259" key="3">
    <source>
        <dbReference type="Pfam" id="PF13511"/>
    </source>
</evidence>
<organism evidence="4 5">
    <name type="scientific">Pseudomonas indica</name>
    <dbReference type="NCBI Taxonomy" id="137658"/>
    <lineage>
        <taxon>Bacteria</taxon>
        <taxon>Pseudomonadati</taxon>
        <taxon>Pseudomonadota</taxon>
        <taxon>Gammaproteobacteria</taxon>
        <taxon>Pseudomonadales</taxon>
        <taxon>Pseudomonadaceae</taxon>
        <taxon>Pseudomonas</taxon>
    </lineage>
</organism>
<keyword evidence="5" id="KW-1185">Reference proteome</keyword>